<proteinExistence type="predicted"/>
<feature type="chain" id="PRO_5038448559" description="Alternate signal-mediated exported protein, CPF_0494 family" evidence="1">
    <location>
        <begin position="24"/>
        <end position="182"/>
    </location>
</feature>
<protein>
    <recommendedName>
        <fullName evidence="4">Alternate signal-mediated exported protein, CPF_0494 family</fullName>
    </recommendedName>
</protein>
<keyword evidence="3" id="KW-1185">Reference proteome</keyword>
<gene>
    <name evidence="2" type="ORF">RTSSTS7063_02863</name>
</gene>
<dbReference type="RefSeq" id="WP_144366150.1">
    <property type="nucleotide sequence ID" value="NZ_CABHNA010000003.1"/>
</dbReference>
<evidence type="ECO:0008006" key="4">
    <source>
        <dbReference type="Google" id="ProtNLM"/>
    </source>
</evidence>
<sequence length="182" mass="20576">MNKITKKSLFCLILMFIFTFSLTQTSQALEENMTRERELQKGDTVEGTHVFAMPDNGWNTVSINLDYYESYYSENNTTNTFPFRRKMYVIKKSGVGSGSISLDVSNVLHTNGSSQTIISGFEQGDLLFDSSKWDWGWYYYNTTVKSYSKSTNYKGQVTYLLMCPDAIPASATGSARISLATQ</sequence>
<dbReference type="EMBL" id="CABHNA010000003">
    <property type="protein sequence ID" value="VUW91206.1"/>
    <property type="molecule type" value="Genomic_DNA"/>
</dbReference>
<evidence type="ECO:0000256" key="1">
    <source>
        <dbReference type="SAM" id="SignalP"/>
    </source>
</evidence>
<evidence type="ECO:0000313" key="2">
    <source>
        <dbReference type="EMBL" id="VUW91206.1"/>
    </source>
</evidence>
<dbReference type="Proteomes" id="UP000363661">
    <property type="component" value="Unassembled WGS sequence"/>
</dbReference>
<evidence type="ECO:0000313" key="3">
    <source>
        <dbReference type="Proteomes" id="UP000363661"/>
    </source>
</evidence>
<dbReference type="AlphaFoldDB" id="A0A564S7S5"/>
<accession>A0A564S7S5</accession>
<keyword evidence="1" id="KW-0732">Signal</keyword>
<reference evidence="2 3" key="1">
    <citation type="submission" date="2019-07" db="EMBL/GenBank/DDBJ databases">
        <authorList>
            <person name="Hibberd C M."/>
            <person name="Gehrig L. J."/>
            <person name="Chang H.-W."/>
            <person name="Venkatesh S."/>
        </authorList>
    </citation>
    <scope>NUCLEOTIDE SEQUENCE [LARGE SCALE GENOMIC DNA]</scope>
    <source>
        <strain evidence="2">Ruminococcus_torques_SSTS_Bg7063</strain>
    </source>
</reference>
<name>A0A564S7S5_9FIRM</name>
<feature type="signal peptide" evidence="1">
    <location>
        <begin position="1"/>
        <end position="23"/>
    </location>
</feature>
<organism evidence="2 3">
    <name type="scientific">[Ruminococcus] torques</name>
    <dbReference type="NCBI Taxonomy" id="33039"/>
    <lineage>
        <taxon>Bacteria</taxon>
        <taxon>Bacillati</taxon>
        <taxon>Bacillota</taxon>
        <taxon>Clostridia</taxon>
        <taxon>Lachnospirales</taxon>
        <taxon>Lachnospiraceae</taxon>
        <taxon>Mediterraneibacter</taxon>
    </lineage>
</organism>